<dbReference type="SUPFAM" id="SSF55874">
    <property type="entry name" value="ATPase domain of HSP90 chaperone/DNA topoisomerase II/histidine kinase"/>
    <property type="match status" value="1"/>
</dbReference>
<keyword evidence="6" id="KW-0175">Coiled coil</keyword>
<evidence type="ECO:0000313" key="9">
    <source>
        <dbReference type="EMBL" id="NQE38558.1"/>
    </source>
</evidence>
<protein>
    <recommendedName>
        <fullName evidence="2">histidine kinase</fullName>
        <ecNumber evidence="2">2.7.13.3</ecNumber>
    </recommendedName>
</protein>
<keyword evidence="10" id="KW-1185">Reference proteome</keyword>
<evidence type="ECO:0000313" key="10">
    <source>
        <dbReference type="Proteomes" id="UP000702425"/>
    </source>
</evidence>
<evidence type="ECO:0000256" key="6">
    <source>
        <dbReference type="SAM" id="Coils"/>
    </source>
</evidence>
<dbReference type="EC" id="2.7.13.3" evidence="2"/>
<dbReference type="InterPro" id="IPR053159">
    <property type="entry name" value="Hybrid_Histidine_Kinase"/>
</dbReference>
<dbReference type="Gene3D" id="3.30.565.10">
    <property type="entry name" value="Histidine kinase-like ATPase, C-terminal domain"/>
    <property type="match status" value="1"/>
</dbReference>
<dbReference type="InterPro" id="IPR003594">
    <property type="entry name" value="HATPase_dom"/>
</dbReference>
<dbReference type="SUPFAM" id="SSF47384">
    <property type="entry name" value="Homodimeric domain of signal transducing histidine kinase"/>
    <property type="match status" value="1"/>
</dbReference>
<dbReference type="EMBL" id="SRRZ01000255">
    <property type="protein sequence ID" value="NQE38558.1"/>
    <property type="molecule type" value="Genomic_DNA"/>
</dbReference>
<keyword evidence="4 9" id="KW-0808">Transferase</keyword>
<feature type="domain" description="Histidine kinase" evidence="8">
    <location>
        <begin position="715"/>
        <end position="974"/>
    </location>
</feature>
<dbReference type="CDD" id="cd00082">
    <property type="entry name" value="HisKA"/>
    <property type="match status" value="1"/>
</dbReference>
<evidence type="ECO:0000259" key="8">
    <source>
        <dbReference type="PROSITE" id="PS50109"/>
    </source>
</evidence>
<dbReference type="InterPro" id="IPR036097">
    <property type="entry name" value="HisK_dim/P_sf"/>
</dbReference>
<evidence type="ECO:0000256" key="7">
    <source>
        <dbReference type="SAM" id="Phobius"/>
    </source>
</evidence>
<dbReference type="SMART" id="SM00388">
    <property type="entry name" value="HisKA"/>
    <property type="match status" value="1"/>
</dbReference>
<feature type="transmembrane region" description="Helical" evidence="7">
    <location>
        <begin position="79"/>
        <end position="103"/>
    </location>
</feature>
<dbReference type="SUPFAM" id="SSF55781">
    <property type="entry name" value="GAF domain-like"/>
    <property type="match status" value="1"/>
</dbReference>
<evidence type="ECO:0000256" key="3">
    <source>
        <dbReference type="ARBA" id="ARBA00022553"/>
    </source>
</evidence>
<dbReference type="PROSITE" id="PS50109">
    <property type="entry name" value="HIS_KIN"/>
    <property type="match status" value="1"/>
</dbReference>
<dbReference type="PRINTS" id="PR00344">
    <property type="entry name" value="BCTRLSENSOR"/>
</dbReference>
<keyword evidence="7" id="KW-0812">Transmembrane</keyword>
<dbReference type="Gene3D" id="1.10.287.130">
    <property type="match status" value="1"/>
</dbReference>
<dbReference type="SMART" id="SM00387">
    <property type="entry name" value="HATPase_c"/>
    <property type="match status" value="1"/>
</dbReference>
<gene>
    <name evidence="9" type="primary">cckA_25</name>
    <name evidence="9" type="ORF">E5S67_06343</name>
</gene>
<comment type="catalytic activity">
    <reaction evidence="1">
        <text>ATP + protein L-histidine = ADP + protein N-phospho-L-histidine.</text>
        <dbReference type="EC" id="2.7.13.3"/>
    </reaction>
</comment>
<name>A0ABX2D7K7_9CYAN</name>
<keyword evidence="3" id="KW-0597">Phosphoprotein</keyword>
<dbReference type="InterPro" id="IPR005467">
    <property type="entry name" value="His_kinase_dom"/>
</dbReference>
<dbReference type="GO" id="GO:0016301">
    <property type="term" value="F:kinase activity"/>
    <property type="evidence" value="ECO:0007669"/>
    <property type="project" value="UniProtKB-KW"/>
</dbReference>
<accession>A0ABX2D7K7</accession>
<dbReference type="Gene3D" id="3.30.450.40">
    <property type="match status" value="1"/>
</dbReference>
<dbReference type="PANTHER" id="PTHR43642">
    <property type="entry name" value="HYBRID SIGNAL TRANSDUCTION HISTIDINE KINASE G"/>
    <property type="match status" value="1"/>
</dbReference>
<proteinExistence type="predicted"/>
<dbReference type="InterPro" id="IPR003018">
    <property type="entry name" value="GAF"/>
</dbReference>
<dbReference type="InterPro" id="IPR003661">
    <property type="entry name" value="HisK_dim/P_dom"/>
</dbReference>
<organism evidence="9 10">
    <name type="scientific">Microcoleus asticus IPMA8</name>
    <dbReference type="NCBI Taxonomy" id="2563858"/>
    <lineage>
        <taxon>Bacteria</taxon>
        <taxon>Bacillati</taxon>
        <taxon>Cyanobacteriota</taxon>
        <taxon>Cyanophyceae</taxon>
        <taxon>Oscillatoriophycideae</taxon>
        <taxon>Oscillatoriales</taxon>
        <taxon>Microcoleaceae</taxon>
        <taxon>Microcoleus</taxon>
        <taxon>Microcoleus asticus</taxon>
    </lineage>
</organism>
<keyword evidence="4 9" id="KW-0418">Kinase</keyword>
<sequence>MDTIKVYEIQIQAAQAQHQFLEAVQIALKIVERLGNKLPEQPSQSDVTRAFEATKSILAGRQPLDLITLPQMRDPHKLAVVRILAAVSAAAFVATPALLPFIVLEQVNLSVQYGNSSFSANGYAYYGLMLCGVVGEIDCGYQFAQLALKLLEHFNAKELKSRVYVAIHCSVWHWKEPLKNSLAFLREGYEVGLETGDLESAAICGFTYISYCWFIGRELNELSRESAAFREQLRLLNQEGLTSHLTVFQQAILNLVGNSAEPWQLTGDAFDRQEILPALKRSGDLTALYYFYASELNLCYLFGKFELAVEAAIAAENYIGNATGLFIVAICYTYDSLAHLALYSQVSEAQQQRILERVAKNQEKMKTWADHTPENHLHKFYLVEAERYRVLGHKSEALEFYDRAIAGATENEYLQEVALANELAAKFYLEWGKTRVARDYLHDAYYSYARWGAAAKVSELEQSYPELLALILQPDELQLASEITLPERNTISSHTISKSSTSSSCSISAVLDIKTVLKASQTLSSEIHLERLLSTLLEVVIENAGADKSALLLLKGNKLIVEAMSTFASCSTVLLSIPLEESQELPIALINSVKRTLQPSLISNATTDSSLMADPYIIRRQPKSLLCAPILHQGKLLGVLYLENNLAIGAFTSDRVAILNILCSQAAISLQNARLYQQSQEYAQKLELYLNDLKQMQLQLVQSEKMSALGNLVAGVAHEINNPLGFIAGNLEPAQEYVQNLFELIDLYLDHFPKPGAKIEEKIEEIDLEYLREDLPELINSMNEGADRIRDISTSLRTFSRADTYRPVPFNIHDGLDSTLLILKHRLKASERRPAIEVVKEYGKLPLVDCFPGQLNQVFMNILANAIDALEESSKERSFSELKANPNQITIRTATDKEGKRVLIWIKDNGVGMSDEVKQKIFDHLFTTKSVGKGTGLGLAIARQIVVEKHGGELEVNSALHQGTEFVILLPVKG</sequence>
<evidence type="ECO:0000256" key="1">
    <source>
        <dbReference type="ARBA" id="ARBA00000085"/>
    </source>
</evidence>
<dbReference type="InterPro" id="IPR036890">
    <property type="entry name" value="HATPase_C_sf"/>
</dbReference>
<dbReference type="InterPro" id="IPR004358">
    <property type="entry name" value="Sig_transdc_His_kin-like_C"/>
</dbReference>
<feature type="coiled-coil region" evidence="6">
    <location>
        <begin position="679"/>
        <end position="706"/>
    </location>
</feature>
<dbReference type="Pfam" id="PF01590">
    <property type="entry name" value="GAF"/>
    <property type="match status" value="1"/>
</dbReference>
<keyword evidence="7" id="KW-0472">Membrane</keyword>
<dbReference type="Pfam" id="PF02518">
    <property type="entry name" value="HATPase_c"/>
    <property type="match status" value="1"/>
</dbReference>
<evidence type="ECO:0000256" key="4">
    <source>
        <dbReference type="ARBA" id="ARBA00022777"/>
    </source>
</evidence>
<evidence type="ECO:0000256" key="5">
    <source>
        <dbReference type="ARBA" id="ARBA00023012"/>
    </source>
</evidence>
<comment type="caution">
    <text evidence="9">The sequence shown here is derived from an EMBL/GenBank/DDBJ whole genome shotgun (WGS) entry which is preliminary data.</text>
</comment>
<dbReference type="SMART" id="SM00065">
    <property type="entry name" value="GAF"/>
    <property type="match status" value="1"/>
</dbReference>
<keyword evidence="7" id="KW-1133">Transmembrane helix</keyword>
<keyword evidence="5" id="KW-0902">Two-component regulatory system</keyword>
<reference evidence="9 10" key="1">
    <citation type="journal article" date="2020" name="Sci. Rep.">
        <title>A novel cyanobacterial geosmin producer, revising GeoA distribution and dispersion patterns in Bacteria.</title>
        <authorList>
            <person name="Churro C."/>
            <person name="Semedo-Aguiar A.P."/>
            <person name="Silva A.D."/>
            <person name="Pereira-Leal J.B."/>
            <person name="Leite R.B."/>
        </authorList>
    </citation>
    <scope>NUCLEOTIDE SEQUENCE [LARGE SCALE GENOMIC DNA]</scope>
    <source>
        <strain evidence="9 10">IPMA8</strain>
    </source>
</reference>
<dbReference type="Proteomes" id="UP000702425">
    <property type="component" value="Unassembled WGS sequence"/>
</dbReference>
<dbReference type="PANTHER" id="PTHR43642:SF1">
    <property type="entry name" value="HYBRID SIGNAL TRANSDUCTION HISTIDINE KINASE G"/>
    <property type="match status" value="1"/>
</dbReference>
<evidence type="ECO:0000256" key="2">
    <source>
        <dbReference type="ARBA" id="ARBA00012438"/>
    </source>
</evidence>
<dbReference type="InterPro" id="IPR029016">
    <property type="entry name" value="GAF-like_dom_sf"/>
</dbReference>